<dbReference type="InterPro" id="IPR052907">
    <property type="entry name" value="Beta-lactamase/esterase"/>
</dbReference>
<dbReference type="SUPFAM" id="SSF56601">
    <property type="entry name" value="beta-lactamase/transpeptidase-like"/>
    <property type="match status" value="1"/>
</dbReference>
<name>A0ABQ8FXQ6_9PEZI</name>
<comment type="caution">
    <text evidence="2">The sequence shown here is derived from an EMBL/GenBank/DDBJ whole genome shotgun (WGS) entry which is preliminary data.</text>
</comment>
<keyword evidence="3" id="KW-1185">Reference proteome</keyword>
<proteinExistence type="predicted"/>
<dbReference type="Proteomes" id="UP000774617">
    <property type="component" value="Unassembled WGS sequence"/>
</dbReference>
<sequence length="394" mass="42379">MVQVHGICEPRFDDVKELLQSYLNSGEELGASFNVNIDGEDVVDLWGGFADKDKTKEWKEDTITTVWSTSKCITALAALVLIERGLLSPYEKVSKYWPEFAANGKQAIEVRHIMSHTSGISGWATPMTINDVYDIPRSTALLEEQAPFWEPGTASGYHSITMGHLIGELVLRTSGKPLGQFIADEIAAPLGADFQLGVAEKDWPRIAEIIAPPVVDGLRAKMDPAGIPAKTFANPMMDANFANTREWRQAPLGGASGHSSAKGVARIMSVVALGGEVGGVRLLSPKTIDLIFREQSSGTDLAAGLGFRTGIGYGLTGKDTVGGWLPDEDGICYWGGWGGSVAIVDVKRKMTIAFVMNKMENAVFGNDRSKAYVQAVYKALGVEPKAFTGGQLPV</sequence>
<reference evidence="2 3" key="1">
    <citation type="journal article" date="2021" name="Nat. Commun.">
        <title>Genetic determinants of endophytism in the Arabidopsis root mycobiome.</title>
        <authorList>
            <person name="Mesny F."/>
            <person name="Miyauchi S."/>
            <person name="Thiergart T."/>
            <person name="Pickel B."/>
            <person name="Atanasova L."/>
            <person name="Karlsson M."/>
            <person name="Huettel B."/>
            <person name="Barry K.W."/>
            <person name="Haridas S."/>
            <person name="Chen C."/>
            <person name="Bauer D."/>
            <person name="Andreopoulos W."/>
            <person name="Pangilinan J."/>
            <person name="LaButti K."/>
            <person name="Riley R."/>
            <person name="Lipzen A."/>
            <person name="Clum A."/>
            <person name="Drula E."/>
            <person name="Henrissat B."/>
            <person name="Kohler A."/>
            <person name="Grigoriev I.V."/>
            <person name="Martin F.M."/>
            <person name="Hacquard S."/>
        </authorList>
    </citation>
    <scope>NUCLEOTIDE SEQUENCE [LARGE SCALE GENOMIC DNA]</scope>
    <source>
        <strain evidence="2 3">MPI-SDFR-AT-0080</strain>
    </source>
</reference>
<dbReference type="PANTHER" id="PTHR43319">
    <property type="entry name" value="BETA-LACTAMASE-RELATED"/>
    <property type="match status" value="1"/>
</dbReference>
<feature type="domain" description="Beta-lactamase-related" evidence="1">
    <location>
        <begin position="16"/>
        <end position="374"/>
    </location>
</feature>
<dbReference type="InterPro" id="IPR012338">
    <property type="entry name" value="Beta-lactam/transpept-like"/>
</dbReference>
<evidence type="ECO:0000259" key="1">
    <source>
        <dbReference type="Pfam" id="PF00144"/>
    </source>
</evidence>
<dbReference type="Gene3D" id="3.40.710.10">
    <property type="entry name" value="DD-peptidase/beta-lactamase superfamily"/>
    <property type="match status" value="1"/>
</dbReference>
<protein>
    <submittedName>
        <fullName evidence="2">Beta-lactamase</fullName>
    </submittedName>
</protein>
<organism evidence="2 3">
    <name type="scientific">Macrophomina phaseolina</name>
    <dbReference type="NCBI Taxonomy" id="35725"/>
    <lineage>
        <taxon>Eukaryota</taxon>
        <taxon>Fungi</taxon>
        <taxon>Dikarya</taxon>
        <taxon>Ascomycota</taxon>
        <taxon>Pezizomycotina</taxon>
        <taxon>Dothideomycetes</taxon>
        <taxon>Dothideomycetes incertae sedis</taxon>
        <taxon>Botryosphaeriales</taxon>
        <taxon>Botryosphaeriaceae</taxon>
        <taxon>Macrophomina</taxon>
    </lineage>
</organism>
<dbReference type="PANTHER" id="PTHR43319:SF3">
    <property type="entry name" value="BETA-LACTAMASE-RELATED DOMAIN-CONTAINING PROTEIN"/>
    <property type="match status" value="1"/>
</dbReference>
<dbReference type="InterPro" id="IPR001466">
    <property type="entry name" value="Beta-lactam-related"/>
</dbReference>
<evidence type="ECO:0000313" key="2">
    <source>
        <dbReference type="EMBL" id="KAH7034018.1"/>
    </source>
</evidence>
<dbReference type="Pfam" id="PF00144">
    <property type="entry name" value="Beta-lactamase"/>
    <property type="match status" value="1"/>
</dbReference>
<evidence type="ECO:0000313" key="3">
    <source>
        <dbReference type="Proteomes" id="UP000774617"/>
    </source>
</evidence>
<gene>
    <name evidence="2" type="ORF">B0J12DRAFT_277639</name>
</gene>
<dbReference type="EMBL" id="JAGTJR010000038">
    <property type="protein sequence ID" value="KAH7034018.1"/>
    <property type="molecule type" value="Genomic_DNA"/>
</dbReference>
<accession>A0ABQ8FXQ6</accession>